<keyword evidence="3 6" id="KW-0812">Transmembrane</keyword>
<dbReference type="InterPro" id="IPR003807">
    <property type="entry name" value="DUF202"/>
</dbReference>
<proteinExistence type="predicted"/>
<sequence>MIPRYSDHAANERTFLAWVRTALAIIVFGCFLAKFDLFLRLVAHLPASHLTGSSTHGPASVLGIVLTGIGTMLLPAALWHYQAVRKAILSEDTHAVGVNPLGIFLVCVLGAAGVCAFVMLLTT</sequence>
<evidence type="ECO:0000259" key="7">
    <source>
        <dbReference type="Pfam" id="PF02656"/>
    </source>
</evidence>
<keyword evidence="9" id="KW-1185">Reference proteome</keyword>
<dbReference type="PANTHER" id="PTHR34187:SF2">
    <property type="entry name" value="DUF202 DOMAIN-CONTAINING PROTEIN"/>
    <property type="match status" value="1"/>
</dbReference>
<dbReference type="Pfam" id="PF02656">
    <property type="entry name" value="DUF202"/>
    <property type="match status" value="1"/>
</dbReference>
<organism evidence="8 9">
    <name type="scientific">Acetobacter musti</name>
    <dbReference type="NCBI Taxonomy" id="864732"/>
    <lineage>
        <taxon>Bacteria</taxon>
        <taxon>Pseudomonadati</taxon>
        <taxon>Pseudomonadota</taxon>
        <taxon>Alphaproteobacteria</taxon>
        <taxon>Acetobacterales</taxon>
        <taxon>Acetobacteraceae</taxon>
        <taxon>Acetobacter</taxon>
    </lineage>
</organism>
<dbReference type="EMBL" id="WOTB01000024">
    <property type="protein sequence ID" value="NHN86006.1"/>
    <property type="molecule type" value="Genomic_DNA"/>
</dbReference>
<evidence type="ECO:0000313" key="8">
    <source>
        <dbReference type="EMBL" id="NHN86006.1"/>
    </source>
</evidence>
<feature type="transmembrane region" description="Helical" evidence="6">
    <location>
        <begin position="15"/>
        <end position="39"/>
    </location>
</feature>
<comment type="subcellular location">
    <subcellularLocation>
        <location evidence="1">Cell membrane</location>
        <topology evidence="1">Multi-pass membrane protein</topology>
    </subcellularLocation>
</comment>
<comment type="caution">
    <text evidence="8">The sequence shown here is derived from an EMBL/GenBank/DDBJ whole genome shotgun (WGS) entry which is preliminary data.</text>
</comment>
<evidence type="ECO:0000256" key="3">
    <source>
        <dbReference type="ARBA" id="ARBA00022692"/>
    </source>
</evidence>
<dbReference type="RefSeq" id="WP_173584396.1">
    <property type="nucleotide sequence ID" value="NZ_WOTB01000024.1"/>
</dbReference>
<evidence type="ECO:0000256" key="6">
    <source>
        <dbReference type="SAM" id="Phobius"/>
    </source>
</evidence>
<evidence type="ECO:0000256" key="4">
    <source>
        <dbReference type="ARBA" id="ARBA00022989"/>
    </source>
</evidence>
<evidence type="ECO:0000256" key="1">
    <source>
        <dbReference type="ARBA" id="ARBA00004651"/>
    </source>
</evidence>
<dbReference type="PANTHER" id="PTHR34187">
    <property type="entry name" value="FGR18P"/>
    <property type="match status" value="1"/>
</dbReference>
<feature type="transmembrane region" description="Helical" evidence="6">
    <location>
        <begin position="59"/>
        <end position="81"/>
    </location>
</feature>
<dbReference type="Proteomes" id="UP000635278">
    <property type="component" value="Unassembled WGS sequence"/>
</dbReference>
<keyword evidence="5 6" id="KW-0472">Membrane</keyword>
<feature type="transmembrane region" description="Helical" evidence="6">
    <location>
        <begin position="101"/>
        <end position="121"/>
    </location>
</feature>
<accession>A0ABX0JS54</accession>
<evidence type="ECO:0000313" key="9">
    <source>
        <dbReference type="Proteomes" id="UP000635278"/>
    </source>
</evidence>
<keyword evidence="4 6" id="KW-1133">Transmembrane helix</keyword>
<dbReference type="InterPro" id="IPR052053">
    <property type="entry name" value="IM_YidH-like"/>
</dbReference>
<name>A0ABX0JS54_9PROT</name>
<gene>
    <name evidence="8" type="ORF">GOB93_15350</name>
</gene>
<reference evidence="8 9" key="1">
    <citation type="journal article" date="2020" name="Int. J. Syst. Evol. Microbiol.">
        <title>Novel acetic acid bacteria from cider fermentations: Acetobacter conturbans sp. nov. and Acetobacter fallax sp. nov.</title>
        <authorList>
            <person name="Sombolestani A.S."/>
            <person name="Cleenwerck I."/>
            <person name="Cnockaert M."/>
            <person name="Borremans W."/>
            <person name="Wieme A.D."/>
            <person name="De Vuyst L."/>
            <person name="Vandamme P."/>
        </authorList>
    </citation>
    <scope>NUCLEOTIDE SEQUENCE [LARGE SCALE GENOMIC DNA]</scope>
    <source>
        <strain evidence="8 9">LMG 30640</strain>
    </source>
</reference>
<feature type="domain" description="DUF202" evidence="7">
    <location>
        <begin position="7"/>
        <end position="86"/>
    </location>
</feature>
<keyword evidence="2" id="KW-1003">Cell membrane</keyword>
<evidence type="ECO:0000256" key="5">
    <source>
        <dbReference type="ARBA" id="ARBA00023136"/>
    </source>
</evidence>
<evidence type="ECO:0000256" key="2">
    <source>
        <dbReference type="ARBA" id="ARBA00022475"/>
    </source>
</evidence>
<protein>
    <submittedName>
        <fullName evidence="8">DUF202 domain-containing protein</fullName>
    </submittedName>
</protein>